<reference evidence="5" key="1">
    <citation type="journal article" date="2019" name="Int. J. Syst. Evol. Microbiol.">
        <title>The Global Catalogue of Microorganisms (GCM) 10K type strain sequencing project: providing services to taxonomists for standard genome sequencing and annotation.</title>
        <authorList>
            <consortium name="The Broad Institute Genomics Platform"/>
            <consortium name="The Broad Institute Genome Sequencing Center for Infectious Disease"/>
            <person name="Wu L."/>
            <person name="Ma J."/>
        </authorList>
    </citation>
    <scope>NUCLEOTIDE SEQUENCE [LARGE SCALE GENOMIC DNA]</scope>
    <source>
        <strain evidence="5">JCM 16022</strain>
    </source>
</reference>
<dbReference type="InterPro" id="IPR050557">
    <property type="entry name" value="RTX_toxin/Mannuronan_C5-epim"/>
</dbReference>
<protein>
    <recommendedName>
        <fullName evidence="6">Calcium-binding protein</fullName>
    </recommendedName>
</protein>
<feature type="signal peptide" evidence="3">
    <location>
        <begin position="1"/>
        <end position="18"/>
    </location>
</feature>
<evidence type="ECO:0000313" key="5">
    <source>
        <dbReference type="Proteomes" id="UP001501771"/>
    </source>
</evidence>
<evidence type="ECO:0000313" key="4">
    <source>
        <dbReference type="EMBL" id="GAA2146989.1"/>
    </source>
</evidence>
<feature type="chain" id="PRO_5045784827" description="Calcium-binding protein" evidence="3">
    <location>
        <begin position="19"/>
        <end position="210"/>
    </location>
</feature>
<evidence type="ECO:0000256" key="2">
    <source>
        <dbReference type="ARBA" id="ARBA00022525"/>
    </source>
</evidence>
<dbReference type="PROSITE" id="PS00330">
    <property type="entry name" value="HEMOLYSIN_CALCIUM"/>
    <property type="match status" value="2"/>
</dbReference>
<dbReference type="SUPFAM" id="SSF51120">
    <property type="entry name" value="beta-Roll"/>
    <property type="match status" value="1"/>
</dbReference>
<dbReference type="InterPro" id="IPR011049">
    <property type="entry name" value="Serralysin-like_metalloprot_C"/>
</dbReference>
<comment type="subcellular location">
    <subcellularLocation>
        <location evidence="1">Secreted</location>
    </subcellularLocation>
</comment>
<dbReference type="PANTHER" id="PTHR38340">
    <property type="entry name" value="S-LAYER PROTEIN"/>
    <property type="match status" value="1"/>
</dbReference>
<name>A0ABP5LJR2_9ACTN</name>
<dbReference type="InterPro" id="IPR018511">
    <property type="entry name" value="Hemolysin-typ_Ca-bd_CS"/>
</dbReference>
<dbReference type="PRINTS" id="PR00313">
    <property type="entry name" value="CABNDNGRPT"/>
</dbReference>
<dbReference type="InterPro" id="IPR001343">
    <property type="entry name" value="Hemolysn_Ca-bd"/>
</dbReference>
<proteinExistence type="predicted"/>
<dbReference type="Proteomes" id="UP001501771">
    <property type="component" value="Unassembled WGS sequence"/>
</dbReference>
<dbReference type="Gene3D" id="2.150.10.10">
    <property type="entry name" value="Serralysin-like metalloprotease, C-terminal"/>
    <property type="match status" value="1"/>
</dbReference>
<gene>
    <name evidence="4" type="ORF">GCM10009844_23730</name>
</gene>
<evidence type="ECO:0008006" key="6">
    <source>
        <dbReference type="Google" id="ProtNLM"/>
    </source>
</evidence>
<dbReference type="Pfam" id="PF00353">
    <property type="entry name" value="HemolysinCabind"/>
    <property type="match status" value="1"/>
</dbReference>
<accession>A0ABP5LJR2</accession>
<organism evidence="4 5">
    <name type="scientific">Nocardioides koreensis</name>
    <dbReference type="NCBI Taxonomy" id="433651"/>
    <lineage>
        <taxon>Bacteria</taxon>
        <taxon>Bacillati</taxon>
        <taxon>Actinomycetota</taxon>
        <taxon>Actinomycetes</taxon>
        <taxon>Propionibacteriales</taxon>
        <taxon>Nocardioidaceae</taxon>
        <taxon>Nocardioides</taxon>
    </lineage>
</organism>
<evidence type="ECO:0000256" key="3">
    <source>
        <dbReference type="SAM" id="SignalP"/>
    </source>
</evidence>
<comment type="caution">
    <text evidence="4">The sequence shown here is derived from an EMBL/GenBank/DDBJ whole genome shotgun (WGS) entry which is preliminary data.</text>
</comment>
<keyword evidence="5" id="KW-1185">Reference proteome</keyword>
<dbReference type="PANTHER" id="PTHR38340:SF1">
    <property type="entry name" value="S-LAYER PROTEIN"/>
    <property type="match status" value="1"/>
</dbReference>
<evidence type="ECO:0000256" key="1">
    <source>
        <dbReference type="ARBA" id="ARBA00004613"/>
    </source>
</evidence>
<dbReference type="EMBL" id="BAAAQR010000006">
    <property type="protein sequence ID" value="GAA2146989.1"/>
    <property type="molecule type" value="Genomic_DNA"/>
</dbReference>
<sequence>MHLSKTLWGSALAGVAIAPVLVATTQLPPATAAALPTVEIVGDAIVFTAAPGVDDGVIIFGAESGVLNFGGVTGSSFNTHTCTSNGCDITGIDRVVVRLRDGNDVVYADIPWHVPPLRFVIHGGPGNDSIGGNAGHDDRLFGGAGDDWIRGYSGGDLIHGGRGHDVLRGGKGLDLICSADGVADKVHGGLQFDTAYVDERDTVDGVEQLR</sequence>
<keyword evidence="2" id="KW-0964">Secreted</keyword>
<keyword evidence="3" id="KW-0732">Signal</keyword>
<dbReference type="RefSeq" id="WP_344152002.1">
    <property type="nucleotide sequence ID" value="NZ_BAAAQR010000006.1"/>
</dbReference>